<dbReference type="EMBL" id="BAABFC010000003">
    <property type="protein sequence ID" value="GAA4494153.1"/>
    <property type="molecule type" value="Genomic_DNA"/>
</dbReference>
<organism evidence="2 3">
    <name type="scientific">Pseudaeromonas paramecii</name>
    <dbReference type="NCBI Taxonomy" id="2138166"/>
    <lineage>
        <taxon>Bacteria</taxon>
        <taxon>Pseudomonadati</taxon>
        <taxon>Pseudomonadota</taxon>
        <taxon>Gammaproteobacteria</taxon>
        <taxon>Aeromonadales</taxon>
        <taxon>Aeromonadaceae</taxon>
        <taxon>Pseudaeromonas</taxon>
    </lineage>
</organism>
<comment type="caution">
    <text evidence="2">The sequence shown here is derived from an EMBL/GenBank/DDBJ whole genome shotgun (WGS) entry which is preliminary data.</text>
</comment>
<proteinExistence type="predicted"/>
<evidence type="ECO:0008006" key="4">
    <source>
        <dbReference type="Google" id="ProtNLM"/>
    </source>
</evidence>
<name>A0ABP8PXG0_9GAMM</name>
<dbReference type="Proteomes" id="UP001501321">
    <property type="component" value="Unassembled WGS sequence"/>
</dbReference>
<gene>
    <name evidence="2" type="ORF">GCM10023095_05310</name>
</gene>
<protein>
    <recommendedName>
        <fullName evidence="4">Lipoprotein</fullName>
    </recommendedName>
</protein>
<dbReference type="RefSeq" id="WP_345009791.1">
    <property type="nucleotide sequence ID" value="NZ_BAABFC010000003.1"/>
</dbReference>
<keyword evidence="1" id="KW-0732">Signal</keyword>
<sequence>MMAWCLPLVAGGLLLGLTACSDDDNQSGENSARQAYLSTNAGLYSGGAVVDNQALRWQLAVTVQGALLTQYDDRDQASSQSGEVVEDGLSFADGSRCLAQAGGFTCNRDTLALSLSGPTSPDAVTVESLAGSYQLVHGSQLGSLSLASDGTLSGQLGECVLGGQLQGSGALLVLTALADSCGSSDSLGLLLSDSVGSSQHDVQQVLLPGSPLGGYWVRLAE</sequence>
<keyword evidence="3" id="KW-1185">Reference proteome</keyword>
<evidence type="ECO:0000313" key="3">
    <source>
        <dbReference type="Proteomes" id="UP001501321"/>
    </source>
</evidence>
<evidence type="ECO:0000256" key="1">
    <source>
        <dbReference type="SAM" id="SignalP"/>
    </source>
</evidence>
<reference evidence="3" key="1">
    <citation type="journal article" date="2019" name="Int. J. Syst. Evol. Microbiol.">
        <title>The Global Catalogue of Microorganisms (GCM) 10K type strain sequencing project: providing services to taxonomists for standard genome sequencing and annotation.</title>
        <authorList>
            <consortium name="The Broad Institute Genomics Platform"/>
            <consortium name="The Broad Institute Genome Sequencing Center for Infectious Disease"/>
            <person name="Wu L."/>
            <person name="Ma J."/>
        </authorList>
    </citation>
    <scope>NUCLEOTIDE SEQUENCE [LARGE SCALE GENOMIC DNA]</scope>
    <source>
        <strain evidence="3">JCM 32226</strain>
    </source>
</reference>
<feature type="chain" id="PRO_5046969748" description="Lipoprotein" evidence="1">
    <location>
        <begin position="22"/>
        <end position="221"/>
    </location>
</feature>
<accession>A0ABP8PXG0</accession>
<feature type="signal peptide" evidence="1">
    <location>
        <begin position="1"/>
        <end position="21"/>
    </location>
</feature>
<evidence type="ECO:0000313" key="2">
    <source>
        <dbReference type="EMBL" id="GAA4494153.1"/>
    </source>
</evidence>